<dbReference type="AlphaFoldDB" id="A0A9D4DSR7"/>
<reference evidence="1" key="2">
    <citation type="submission" date="2020-11" db="EMBL/GenBank/DDBJ databases">
        <authorList>
            <person name="McCartney M.A."/>
            <person name="Auch B."/>
            <person name="Kono T."/>
            <person name="Mallez S."/>
            <person name="Becker A."/>
            <person name="Gohl D.M."/>
            <person name="Silverstein K.A.T."/>
            <person name="Koren S."/>
            <person name="Bechman K.B."/>
            <person name="Herman A."/>
            <person name="Abrahante J.E."/>
            <person name="Garbe J."/>
        </authorList>
    </citation>
    <scope>NUCLEOTIDE SEQUENCE</scope>
    <source>
        <strain evidence="1">Duluth1</strain>
        <tissue evidence="1">Whole animal</tissue>
    </source>
</reference>
<keyword evidence="2" id="KW-1185">Reference proteome</keyword>
<comment type="caution">
    <text evidence="1">The sequence shown here is derived from an EMBL/GenBank/DDBJ whole genome shotgun (WGS) entry which is preliminary data.</text>
</comment>
<dbReference type="EMBL" id="JAIWYP010000010">
    <property type="protein sequence ID" value="KAH3753960.1"/>
    <property type="molecule type" value="Genomic_DNA"/>
</dbReference>
<reference evidence="1" key="1">
    <citation type="journal article" date="2019" name="bioRxiv">
        <title>The Genome of the Zebra Mussel, Dreissena polymorpha: A Resource for Invasive Species Research.</title>
        <authorList>
            <person name="McCartney M.A."/>
            <person name="Auch B."/>
            <person name="Kono T."/>
            <person name="Mallez S."/>
            <person name="Zhang Y."/>
            <person name="Obille A."/>
            <person name="Becker A."/>
            <person name="Abrahante J.E."/>
            <person name="Garbe J."/>
            <person name="Badalamenti J.P."/>
            <person name="Herman A."/>
            <person name="Mangelson H."/>
            <person name="Liachko I."/>
            <person name="Sullivan S."/>
            <person name="Sone E.D."/>
            <person name="Koren S."/>
            <person name="Silverstein K.A.T."/>
            <person name="Beckman K.B."/>
            <person name="Gohl D.M."/>
        </authorList>
    </citation>
    <scope>NUCLEOTIDE SEQUENCE</scope>
    <source>
        <strain evidence="1">Duluth1</strain>
        <tissue evidence="1">Whole animal</tissue>
    </source>
</reference>
<accession>A0A9D4DSR7</accession>
<dbReference type="Proteomes" id="UP000828390">
    <property type="component" value="Unassembled WGS sequence"/>
</dbReference>
<gene>
    <name evidence="1" type="ORF">DPMN_188615</name>
</gene>
<sequence length="84" mass="8304">MSGGDFTQMGKVVGSGGGIRRVIDTNMKRLPAGDVSFNADGGVNLASLGIDGKDAANIIRKSVRIESAGDGQIVGGAIEGGGSV</sequence>
<name>A0A9D4DSR7_DREPO</name>
<proteinExistence type="predicted"/>
<evidence type="ECO:0000313" key="1">
    <source>
        <dbReference type="EMBL" id="KAH3753960.1"/>
    </source>
</evidence>
<organism evidence="1 2">
    <name type="scientific">Dreissena polymorpha</name>
    <name type="common">Zebra mussel</name>
    <name type="synonym">Mytilus polymorpha</name>
    <dbReference type="NCBI Taxonomy" id="45954"/>
    <lineage>
        <taxon>Eukaryota</taxon>
        <taxon>Metazoa</taxon>
        <taxon>Spiralia</taxon>
        <taxon>Lophotrochozoa</taxon>
        <taxon>Mollusca</taxon>
        <taxon>Bivalvia</taxon>
        <taxon>Autobranchia</taxon>
        <taxon>Heteroconchia</taxon>
        <taxon>Euheterodonta</taxon>
        <taxon>Imparidentia</taxon>
        <taxon>Neoheterodontei</taxon>
        <taxon>Myida</taxon>
        <taxon>Dreissenoidea</taxon>
        <taxon>Dreissenidae</taxon>
        <taxon>Dreissena</taxon>
    </lineage>
</organism>
<protein>
    <submittedName>
        <fullName evidence="1">Uncharacterized protein</fullName>
    </submittedName>
</protein>
<evidence type="ECO:0000313" key="2">
    <source>
        <dbReference type="Proteomes" id="UP000828390"/>
    </source>
</evidence>